<dbReference type="EMBL" id="JAJVDC020000293">
    <property type="protein sequence ID" value="KAL1615830.1"/>
    <property type="molecule type" value="Genomic_DNA"/>
</dbReference>
<evidence type="ECO:0000256" key="2">
    <source>
        <dbReference type="SAM" id="SignalP"/>
    </source>
</evidence>
<feature type="chain" id="PRO_5045676941" evidence="2">
    <location>
        <begin position="20"/>
        <end position="215"/>
    </location>
</feature>
<organism evidence="3 4">
    <name type="scientific">Neofusicoccum ribis</name>
    <dbReference type="NCBI Taxonomy" id="45134"/>
    <lineage>
        <taxon>Eukaryota</taxon>
        <taxon>Fungi</taxon>
        <taxon>Dikarya</taxon>
        <taxon>Ascomycota</taxon>
        <taxon>Pezizomycotina</taxon>
        <taxon>Dothideomycetes</taxon>
        <taxon>Dothideomycetes incertae sedis</taxon>
        <taxon>Botryosphaeriales</taxon>
        <taxon>Botryosphaeriaceae</taxon>
        <taxon>Neofusicoccum</taxon>
    </lineage>
</organism>
<dbReference type="Proteomes" id="UP001521116">
    <property type="component" value="Unassembled WGS sequence"/>
</dbReference>
<evidence type="ECO:0000256" key="1">
    <source>
        <dbReference type="SAM" id="MobiDB-lite"/>
    </source>
</evidence>
<evidence type="ECO:0000313" key="4">
    <source>
        <dbReference type="Proteomes" id="UP001521116"/>
    </source>
</evidence>
<proteinExistence type="predicted"/>
<reference evidence="3 4" key="1">
    <citation type="submission" date="2024-02" db="EMBL/GenBank/DDBJ databases">
        <title>De novo assembly and annotation of 12 fungi associated with fruit tree decline syndrome in Ontario, Canada.</title>
        <authorList>
            <person name="Sulman M."/>
            <person name="Ellouze W."/>
            <person name="Ilyukhin E."/>
        </authorList>
    </citation>
    <scope>NUCLEOTIDE SEQUENCE [LARGE SCALE GENOMIC DNA]</scope>
    <source>
        <strain evidence="3 4">M1-105</strain>
    </source>
</reference>
<feature type="signal peptide" evidence="2">
    <location>
        <begin position="1"/>
        <end position="19"/>
    </location>
</feature>
<comment type="caution">
    <text evidence="3">The sequence shown here is derived from an EMBL/GenBank/DDBJ whole genome shotgun (WGS) entry which is preliminary data.</text>
</comment>
<keyword evidence="4" id="KW-1185">Reference proteome</keyword>
<evidence type="ECO:0000313" key="3">
    <source>
        <dbReference type="EMBL" id="KAL1615830.1"/>
    </source>
</evidence>
<keyword evidence="2" id="KW-0732">Signal</keyword>
<accession>A0ABR3SBL8</accession>
<feature type="compositionally biased region" description="Acidic residues" evidence="1">
    <location>
        <begin position="70"/>
        <end position="80"/>
    </location>
</feature>
<name>A0ABR3SBL8_9PEZI</name>
<sequence length="215" mass="22991">MHYKSVILAALSALTLASAIPTTNGARDVQISQIGGGGPGGNGGNGGSGGNGGNGRGNNGKGNDRKDDENDKDDNDDNDNDDNNLVIALFNGMNTNIIIQQNEQSTVLALINFMSSGDKDNKDVFEDLKNNLVIIVDSDVNVRENNERLADKVGINDEARNGFKNIKDSQDQIIILINSMTGEADNDLPILNQMLDAFSNNYKQSQANQQIILLA</sequence>
<protein>
    <submittedName>
        <fullName evidence="3">Uncharacterized protein</fullName>
    </submittedName>
</protein>
<feature type="region of interest" description="Disordered" evidence="1">
    <location>
        <begin position="30"/>
        <end position="80"/>
    </location>
</feature>
<feature type="compositionally biased region" description="Gly residues" evidence="1">
    <location>
        <begin position="34"/>
        <end position="60"/>
    </location>
</feature>
<gene>
    <name evidence="3" type="ORF">SLS56_011672</name>
</gene>